<evidence type="ECO:0000313" key="1">
    <source>
        <dbReference type="EMBL" id="OIQ84088.1"/>
    </source>
</evidence>
<dbReference type="AlphaFoldDB" id="A0A1J5QKV9"/>
<gene>
    <name evidence="1" type="ORF">GALL_340830</name>
</gene>
<reference evidence="1" key="1">
    <citation type="submission" date="2016-10" db="EMBL/GenBank/DDBJ databases">
        <title>Sequence of Gallionella enrichment culture.</title>
        <authorList>
            <person name="Poehlein A."/>
            <person name="Muehling M."/>
            <person name="Daniel R."/>
        </authorList>
    </citation>
    <scope>NUCLEOTIDE SEQUENCE</scope>
</reference>
<sequence>MLFKRGNQLRAFGFLDRNEVLDRHGIHDLAAEAFGDHAGAYALACRIDNRCRTSRAAADHEDVERRAGADLFGFPGNGAGIQSGEKLLHAHASLAEDFAVEINGRHRHDLAFVDLVLIQRAIDHRVGDVGVEHGHQVQGLHHFRAVLAGERNIGLEMKPALQVADLFDDFIAGPGGVAANLQHGQYQGREFMAHGDAGESDADVAARAVEGKRWRPLGTVAPLVERNQSGQPGNIHKQFEHLARLVMVVKVGDDLDGLCELVEMAFELRLDICIQHDVPVPRVGVGIARAHTARACCRVRSCRPDRATAPAWRRLPSIWPGRPLPDGWRRTGLPGSCA</sequence>
<organism evidence="1">
    <name type="scientific">mine drainage metagenome</name>
    <dbReference type="NCBI Taxonomy" id="410659"/>
    <lineage>
        <taxon>unclassified sequences</taxon>
        <taxon>metagenomes</taxon>
        <taxon>ecological metagenomes</taxon>
    </lineage>
</organism>
<name>A0A1J5QKV9_9ZZZZ</name>
<proteinExistence type="predicted"/>
<accession>A0A1J5QKV9</accession>
<dbReference type="EMBL" id="MLJW01000646">
    <property type="protein sequence ID" value="OIQ84088.1"/>
    <property type="molecule type" value="Genomic_DNA"/>
</dbReference>
<comment type="caution">
    <text evidence="1">The sequence shown here is derived from an EMBL/GenBank/DDBJ whole genome shotgun (WGS) entry which is preliminary data.</text>
</comment>
<protein>
    <submittedName>
        <fullName evidence="1">Uncharacterized protein</fullName>
    </submittedName>
</protein>